<dbReference type="Proteomes" id="UP000632828">
    <property type="component" value="Unassembled WGS sequence"/>
</dbReference>
<dbReference type="EMBL" id="JACWUN010000010">
    <property type="protein sequence ID" value="MBD1400901.1"/>
    <property type="molecule type" value="Genomic_DNA"/>
</dbReference>
<comment type="cofactor">
    <cofactor evidence="1">
        <name>FAD</name>
        <dbReference type="ChEBI" id="CHEBI:57692"/>
    </cofactor>
</comment>
<protein>
    <submittedName>
        <fullName evidence="7">FAD-dependent oxidoreductase</fullName>
    </submittedName>
</protein>
<dbReference type="Gene3D" id="3.50.50.100">
    <property type="match status" value="1"/>
</dbReference>
<dbReference type="AlphaFoldDB" id="A0A8J6QQ51"/>
<dbReference type="RefSeq" id="WP_191155933.1">
    <property type="nucleotide sequence ID" value="NZ_JACWUN010000010.1"/>
</dbReference>
<organism evidence="7 8">
    <name type="scientific">Pelovirga terrestris</name>
    <dbReference type="NCBI Taxonomy" id="2771352"/>
    <lineage>
        <taxon>Bacteria</taxon>
        <taxon>Pseudomonadati</taxon>
        <taxon>Thermodesulfobacteriota</taxon>
        <taxon>Desulfuromonadia</taxon>
        <taxon>Geobacterales</taxon>
        <taxon>Geobacteraceae</taxon>
        <taxon>Pelovirga</taxon>
    </lineage>
</organism>
<sequence length="375" mass="41957">MAQVVVLGGGYAGLASLISLAKKMPALQLHLIDANPEHCKITNLHKTFARQVADFKLPYTQLAERFGFTFHQHRLQIDNHSLNRWQQQKKIPLGDSELDFDWLIISTGAAALVPPRGRQVYGLEHLMAGRGPDLLEEWRTRAESQRLDLSFVGGGATGLQILFELKALLRQQKIDAGLRLIDMNSRTLPMMPEGAHRYVVRKLRRENIIYLPQTEYLEQTDTSIKLRECGSDREYQLDSAATLLFAGVKRAPISLPTNPFGQIELEGNLLPDIFSAGDCSDYAGNGLNQLTAQAAVRKGKLVAHNIVNLYAGRRLRPYRYQEKGYLMSLGPIDAVGWVGLHCNLARGFPANILKEAMESQYDLFLDGVDTYLGFP</sequence>
<evidence type="ECO:0000256" key="5">
    <source>
        <dbReference type="ARBA" id="ARBA00023002"/>
    </source>
</evidence>
<dbReference type="InterPro" id="IPR051169">
    <property type="entry name" value="NADH-Q_oxidoreductase"/>
</dbReference>
<evidence type="ECO:0000313" key="7">
    <source>
        <dbReference type="EMBL" id="MBD1400901.1"/>
    </source>
</evidence>
<keyword evidence="3" id="KW-0285">Flavoprotein</keyword>
<evidence type="ECO:0000256" key="3">
    <source>
        <dbReference type="ARBA" id="ARBA00022630"/>
    </source>
</evidence>
<keyword evidence="8" id="KW-1185">Reference proteome</keyword>
<proteinExistence type="inferred from homology"/>
<reference evidence="7" key="1">
    <citation type="submission" date="2020-09" db="EMBL/GenBank/DDBJ databases">
        <title>Pelobacter alkaliphilus sp. nov., a novel anaerobic arsenate-reducing bacterium from terrestrial mud volcano.</title>
        <authorList>
            <person name="Khomyakova M.A."/>
            <person name="Merkel A.Y."/>
            <person name="Slobodkin A.I."/>
        </authorList>
    </citation>
    <scope>NUCLEOTIDE SEQUENCE</scope>
    <source>
        <strain evidence="7">M08fum</strain>
    </source>
</reference>
<feature type="domain" description="FAD/NAD(P)-binding" evidence="6">
    <location>
        <begin position="3"/>
        <end position="297"/>
    </location>
</feature>
<accession>A0A8J6QQ51</accession>
<dbReference type="PRINTS" id="PR00368">
    <property type="entry name" value="FADPNR"/>
</dbReference>
<dbReference type="InterPro" id="IPR023753">
    <property type="entry name" value="FAD/NAD-binding_dom"/>
</dbReference>
<name>A0A8J6QQ51_9BACT</name>
<dbReference type="PRINTS" id="PR00469">
    <property type="entry name" value="PNDRDTASEII"/>
</dbReference>
<dbReference type="Pfam" id="PF07992">
    <property type="entry name" value="Pyr_redox_2"/>
    <property type="match status" value="1"/>
</dbReference>
<comment type="similarity">
    <text evidence="2">Belongs to the NADH dehydrogenase family.</text>
</comment>
<comment type="caution">
    <text evidence="7">The sequence shown here is derived from an EMBL/GenBank/DDBJ whole genome shotgun (WGS) entry which is preliminary data.</text>
</comment>
<evidence type="ECO:0000259" key="6">
    <source>
        <dbReference type="Pfam" id="PF07992"/>
    </source>
</evidence>
<dbReference type="GO" id="GO:0003955">
    <property type="term" value="F:NAD(P)H dehydrogenase (quinone) activity"/>
    <property type="evidence" value="ECO:0007669"/>
    <property type="project" value="TreeGrafter"/>
</dbReference>
<evidence type="ECO:0000256" key="1">
    <source>
        <dbReference type="ARBA" id="ARBA00001974"/>
    </source>
</evidence>
<evidence type="ECO:0000313" key="8">
    <source>
        <dbReference type="Proteomes" id="UP000632828"/>
    </source>
</evidence>
<dbReference type="PANTHER" id="PTHR42913:SF3">
    <property type="entry name" value="64 KDA MITOCHONDRIAL NADH DEHYDROGENASE (EUROFUNG)"/>
    <property type="match status" value="1"/>
</dbReference>
<dbReference type="InterPro" id="IPR036188">
    <property type="entry name" value="FAD/NAD-bd_sf"/>
</dbReference>
<evidence type="ECO:0000256" key="2">
    <source>
        <dbReference type="ARBA" id="ARBA00005272"/>
    </source>
</evidence>
<gene>
    <name evidence="7" type="ORF">ICT70_09475</name>
</gene>
<evidence type="ECO:0000256" key="4">
    <source>
        <dbReference type="ARBA" id="ARBA00022827"/>
    </source>
</evidence>
<keyword evidence="5" id="KW-0560">Oxidoreductase</keyword>
<keyword evidence="4" id="KW-0274">FAD</keyword>
<dbReference type="GO" id="GO:0019646">
    <property type="term" value="P:aerobic electron transport chain"/>
    <property type="evidence" value="ECO:0007669"/>
    <property type="project" value="TreeGrafter"/>
</dbReference>
<dbReference type="SUPFAM" id="SSF51905">
    <property type="entry name" value="FAD/NAD(P)-binding domain"/>
    <property type="match status" value="1"/>
</dbReference>
<dbReference type="PANTHER" id="PTHR42913">
    <property type="entry name" value="APOPTOSIS-INDUCING FACTOR 1"/>
    <property type="match status" value="1"/>
</dbReference>